<dbReference type="EMBL" id="VXIV02001972">
    <property type="protein sequence ID" value="KAF6028243.1"/>
    <property type="molecule type" value="Genomic_DNA"/>
</dbReference>
<name>A0A7J7JQU3_BUGNE</name>
<dbReference type="GO" id="GO:0004134">
    <property type="term" value="F:4-alpha-glucanotransferase activity"/>
    <property type="evidence" value="ECO:0007669"/>
    <property type="project" value="UniProtKB-EC"/>
</dbReference>
<comment type="similarity">
    <text evidence="15">Belongs to the glycogen debranching enzyme family.</text>
</comment>
<dbReference type="InterPro" id="IPR029436">
    <property type="entry name" value="AGL_euk_N"/>
</dbReference>
<dbReference type="SUPFAM" id="SSF48208">
    <property type="entry name" value="Six-hairpin glycosidases"/>
    <property type="match status" value="1"/>
</dbReference>
<dbReference type="PANTHER" id="PTHR10569:SF2">
    <property type="entry name" value="GLYCOGEN DEBRANCHING ENZYME"/>
    <property type="match status" value="1"/>
</dbReference>
<keyword evidence="13" id="KW-0511">Multifunctional enzyme</keyword>
<dbReference type="FunFam" id="1.50.10.10:FF:000039">
    <property type="entry name" value="Glycogen debranching enzyme Gdb1, putative"/>
    <property type="match status" value="1"/>
</dbReference>
<evidence type="ECO:0000256" key="10">
    <source>
        <dbReference type="ARBA" id="ARBA00022679"/>
    </source>
</evidence>
<dbReference type="Gene3D" id="3.20.20.80">
    <property type="entry name" value="Glycosidases"/>
    <property type="match status" value="2"/>
</dbReference>
<comment type="catalytic activity">
    <reaction evidence="2">
        <text>Hydrolysis of (1-&gt;6)-alpha-D-glucosidic branch linkages in glycogen phosphorylase limit dextrin.</text>
        <dbReference type="EC" id="3.2.1.33"/>
    </reaction>
</comment>
<evidence type="ECO:0000256" key="9">
    <source>
        <dbReference type="ARBA" id="ARBA00022676"/>
    </source>
</evidence>
<dbReference type="Pfam" id="PF14699">
    <property type="entry name" value="hGDE_N"/>
    <property type="match status" value="1"/>
</dbReference>
<dbReference type="SUPFAM" id="SSF51445">
    <property type="entry name" value="(Trans)glycosidases"/>
    <property type="match status" value="1"/>
</dbReference>
<dbReference type="OrthoDB" id="10248904at2759"/>
<dbReference type="InterPro" id="IPR032792">
    <property type="entry name" value="AGL_glucanoTrfase"/>
</dbReference>
<comment type="catalytic activity">
    <reaction evidence="1">
        <text>Transfers a segment of a (1-&gt;4)-alpha-D-glucan to a new position in an acceptor, which may be glucose or a (1-&gt;4)-alpha-D-glucan.</text>
        <dbReference type="EC" id="2.4.1.25"/>
    </reaction>
</comment>
<dbReference type="FunFam" id="3.20.20.80:FF:000070">
    <property type="entry name" value="GDB1p Glycogen debranching enzyme"/>
    <property type="match status" value="1"/>
</dbReference>
<keyword evidence="12" id="KW-0320">Glycogen biosynthesis</keyword>
<evidence type="ECO:0000259" key="19">
    <source>
        <dbReference type="Pfam" id="PF14701"/>
    </source>
</evidence>
<dbReference type="GO" id="GO:0004135">
    <property type="term" value="F:amylo-alpha-1,6-glucosidase activity"/>
    <property type="evidence" value="ECO:0007669"/>
    <property type="project" value="UniProtKB-EC"/>
</dbReference>
<dbReference type="PANTHER" id="PTHR10569">
    <property type="entry name" value="GLYCOGEN DEBRANCHING ENZYME"/>
    <property type="match status" value="1"/>
</dbReference>
<reference evidence="21" key="1">
    <citation type="submission" date="2020-06" db="EMBL/GenBank/DDBJ databases">
        <title>Draft genome of Bugula neritina, a colonial animal packing powerful symbionts and potential medicines.</title>
        <authorList>
            <person name="Rayko M."/>
        </authorList>
    </citation>
    <scope>NUCLEOTIDE SEQUENCE [LARGE SCALE GENOMIC DNA]</scope>
    <source>
        <strain evidence="21">Kwan_BN1</strain>
    </source>
</reference>
<dbReference type="Proteomes" id="UP000593567">
    <property type="component" value="Unassembled WGS sequence"/>
</dbReference>
<feature type="domain" description="Eukaryotic glycogen debranching enzyme N-terminal" evidence="18">
    <location>
        <begin position="28"/>
        <end position="122"/>
    </location>
</feature>
<dbReference type="CDD" id="cd11327">
    <property type="entry name" value="AmyAc_Glg_debranch_2"/>
    <property type="match status" value="1"/>
</dbReference>
<evidence type="ECO:0000256" key="13">
    <source>
        <dbReference type="ARBA" id="ARBA00023268"/>
    </source>
</evidence>
<evidence type="ECO:0000256" key="14">
    <source>
        <dbReference type="ARBA" id="ARBA00023295"/>
    </source>
</evidence>
<dbReference type="Pfam" id="PF14702">
    <property type="entry name" value="hGDE_central"/>
    <property type="match status" value="1"/>
</dbReference>
<evidence type="ECO:0000256" key="6">
    <source>
        <dbReference type="ARBA" id="ARBA00012778"/>
    </source>
</evidence>
<feature type="domain" description="Glycogen debranching enzyme central" evidence="20">
    <location>
        <begin position="723"/>
        <end position="990"/>
    </location>
</feature>
<dbReference type="EC" id="2.4.1.25" evidence="5"/>
<feature type="domain" description="Glycogen debranching enzyme glucanotransferase" evidence="19">
    <location>
        <begin position="129"/>
        <end position="575"/>
    </location>
</feature>
<evidence type="ECO:0000256" key="11">
    <source>
        <dbReference type="ARBA" id="ARBA00022801"/>
    </source>
</evidence>
<dbReference type="InterPro" id="IPR032788">
    <property type="entry name" value="AGL_central"/>
</dbReference>
<keyword evidence="11" id="KW-0378">Hydrolase</keyword>
<evidence type="ECO:0000313" key="21">
    <source>
        <dbReference type="EMBL" id="KAF6028243.1"/>
    </source>
</evidence>
<evidence type="ECO:0000259" key="20">
    <source>
        <dbReference type="Pfam" id="PF14702"/>
    </source>
</evidence>
<dbReference type="Pfam" id="PF06202">
    <property type="entry name" value="GDE_C"/>
    <property type="match status" value="1"/>
</dbReference>
<evidence type="ECO:0000256" key="16">
    <source>
        <dbReference type="ARBA" id="ARBA00031477"/>
    </source>
</evidence>
<evidence type="ECO:0000256" key="12">
    <source>
        <dbReference type="ARBA" id="ARBA00023056"/>
    </source>
</evidence>
<keyword evidence="8" id="KW-0963">Cytoplasm</keyword>
<sequence>MENQSCVLILKSVANNTDVYRLKIGWKLRFTCESVLTTKHVRLFCNHLKSPDIQKLPVTQEHYEELKWQLNDLNFQGYELITEELVIHSAGVYHFYYCIAESSSKDDCIGSGYFLVDPILTVGKDDCLLSLDAIQLQTVLPKLLGPVSQWKERLEVSHQAGYNMIHFAPLQSLNKQSKSSYSIYDQLSLNPNFSTADSPCTRDHINNLIKFMREEWKMLSITDMVYNHTASDSDWIKQHPEASYNLQNSPHLKPAYLLDRLVCYISLKVATDQLENIGIPAKLDRPQHVDSLKDYLMKEVNKLQLHQFYTVDVDKTLNKFLSALHEAIDGVKLSVPGSLSHIKQNAVTNLSIQQDVHFRREHSSVDVKVALLLYTNQLLEISSKPKDDIIAAIIADFEQRLVHLNEEKKAKVQLDVDAAINNVIQGILYRFIHEHGEKIGQVTLRNPLVQTYFVNKKNGYIPSSLDDDVTHMEQSAKYIMACNGWVMGDNPLKNFALPDSSVYLRRELVVWGDCLKLRYGDKPEDSPHLWQRMEEYTRQTVEIFHGIRLDNCHSTPLHVAEHMMKLARRIRPNLYVVAELFTSNESTDNIFVNRLGLNSLIREALSSNSMSDLGRMVHRYGGKPVGSFVQPSVQVLAPSVAHALFMDATHDNESITAKQYGRTINDSLPLAAAVAMSCCAVGSNRGFDEFIPHHIDIVQETRLYSSWSTQPTDLSQYCSENTGIISAKKVLNSLHQFMGDSGYSQVYVHDLSASVVSVTRHSPLTHKSVIGVVRSASNLNDDVNPHCDHLSFEGNISKVQLYSRVEGKCESPGFTKHDKYLNGLTSYITNTQTDVDITDIHGLEFSQITPTMQQIVFNYFPPGTVLIISVEPNADLTDAAMEVFKSVSAINSCRTGCKSTSGDTDEIGTMMSKLTLSDLNVILYHCEAEERVISGFGSYNVPDYGPLVYTGLQGIFSVMSRIRSSNDLGHPLCQNIRAGNWLFEYTTSRLAAYPSLKQFSEFVTSIFKPVMLLPRYLIPCYFDILMAALSLMIYQTAWSKLGMFASQGSPLAKELALCTLQFCGNVGTAQLAKLTPSLELQYKHPVTEEVDLVSISAGLPHFSEGLMRIWGRDTFIALRGLMLVTERFHEAKAIILSFAATLRHGLIPNLHGEGVHARYNCRDAVWWWFQAIQDYCSFVPQGHEIFKEELLRIFHTDDSEPYGAGFKTQPLAEVMQEALQRHADGIYFRERNAGKAIDEHMREEGFTVEAGIDWNTGFVFGGNSYNCGTWMDKMGSSDKAGNKGKPATPRDGSAVELVGLCASTVKWLSDLSKKNKYPFEGVAVKKPEWSHSQLVTFSIWSNLIERNFEKYFFVDGTYTSTDVDPHPELINKHNIYKDLVGSSTAWTDYQLRPNFPIAIVVAPHLFTTEKAVVALEMVETHLVGLLGLKTLDSSDWNYNGDYLNNDDSDNYKTARGFNYHNGPEWLWPLGYFMRASLVIAERLESQTPGTIEKTVMNIEHKLANHHLALLSTDWKSLPELTNTNGQKCMDSCPAQAWSISCILDVLYDIKALHNRKTF</sequence>
<evidence type="ECO:0000259" key="18">
    <source>
        <dbReference type="Pfam" id="PF14699"/>
    </source>
</evidence>
<dbReference type="GO" id="GO:0005978">
    <property type="term" value="P:glycogen biosynthetic process"/>
    <property type="evidence" value="ECO:0007669"/>
    <property type="project" value="UniProtKB-KW"/>
</dbReference>
<proteinExistence type="inferred from homology"/>
<keyword evidence="9" id="KW-0328">Glycosyltransferase</keyword>
<dbReference type="Pfam" id="PF14701">
    <property type="entry name" value="hDGE_amylase"/>
    <property type="match status" value="1"/>
</dbReference>
<dbReference type="InterPro" id="IPR006421">
    <property type="entry name" value="Glycogen_debranch_met"/>
</dbReference>
<organism evidence="21 22">
    <name type="scientific">Bugula neritina</name>
    <name type="common">Brown bryozoan</name>
    <name type="synonym">Sertularia neritina</name>
    <dbReference type="NCBI Taxonomy" id="10212"/>
    <lineage>
        <taxon>Eukaryota</taxon>
        <taxon>Metazoa</taxon>
        <taxon>Spiralia</taxon>
        <taxon>Lophotrochozoa</taxon>
        <taxon>Bryozoa</taxon>
        <taxon>Gymnolaemata</taxon>
        <taxon>Cheilostomatida</taxon>
        <taxon>Flustrina</taxon>
        <taxon>Buguloidea</taxon>
        <taxon>Bugulidae</taxon>
        <taxon>Bugula</taxon>
    </lineage>
</organism>
<evidence type="ECO:0000256" key="1">
    <source>
        <dbReference type="ARBA" id="ARBA00000439"/>
    </source>
</evidence>
<evidence type="ECO:0000256" key="2">
    <source>
        <dbReference type="ARBA" id="ARBA00000927"/>
    </source>
</evidence>
<dbReference type="InterPro" id="IPR017853">
    <property type="entry name" value="GH"/>
</dbReference>
<evidence type="ECO:0000313" key="22">
    <source>
        <dbReference type="Proteomes" id="UP000593567"/>
    </source>
</evidence>
<protein>
    <recommendedName>
        <fullName evidence="7">Glycogen debranching enzyme</fullName>
        <ecNumber evidence="5">2.4.1.25</ecNumber>
        <ecNumber evidence="6">3.2.1.33</ecNumber>
    </recommendedName>
    <alternativeName>
        <fullName evidence="16">Glycogen debrancher</fullName>
    </alternativeName>
</protein>
<dbReference type="InterPro" id="IPR010401">
    <property type="entry name" value="AGL/Gdb1"/>
</dbReference>
<keyword evidence="22" id="KW-1185">Reference proteome</keyword>
<comment type="function">
    <text evidence="3">Multifunctional enzyme acting as 1,4-alpha-D-glucan:1,4-alpha-D-glucan 4-alpha-D-glycosyltransferase and amylo-1,6-glucosidase in glycogen degradation.</text>
</comment>
<dbReference type="EC" id="3.2.1.33" evidence="6"/>
<feature type="domain" description="Glycogen debranching enzyme C-terminal" evidence="17">
    <location>
        <begin position="1089"/>
        <end position="1544"/>
    </location>
</feature>
<evidence type="ECO:0000256" key="4">
    <source>
        <dbReference type="ARBA" id="ARBA00004496"/>
    </source>
</evidence>
<accession>A0A7J7JQU3</accession>
<gene>
    <name evidence="21" type="ORF">EB796_013447</name>
</gene>
<comment type="caution">
    <text evidence="21">The sequence shown here is derived from an EMBL/GenBank/DDBJ whole genome shotgun (WGS) entry which is preliminary data.</text>
</comment>
<evidence type="ECO:0000256" key="7">
    <source>
        <dbReference type="ARBA" id="ARBA00020723"/>
    </source>
</evidence>
<evidence type="ECO:0000256" key="15">
    <source>
        <dbReference type="ARBA" id="ARBA00025780"/>
    </source>
</evidence>
<dbReference type="InterPro" id="IPR032790">
    <property type="entry name" value="GDE_C"/>
</dbReference>
<dbReference type="InterPro" id="IPR008928">
    <property type="entry name" value="6-hairpin_glycosidase_sf"/>
</dbReference>
<dbReference type="NCBIfam" id="TIGR01531">
    <property type="entry name" value="glyc_debranch"/>
    <property type="match status" value="1"/>
</dbReference>
<evidence type="ECO:0000256" key="5">
    <source>
        <dbReference type="ARBA" id="ARBA00012560"/>
    </source>
</evidence>
<evidence type="ECO:0000256" key="8">
    <source>
        <dbReference type="ARBA" id="ARBA00022490"/>
    </source>
</evidence>
<comment type="subcellular location">
    <subcellularLocation>
        <location evidence="4">Cytoplasm</location>
    </subcellularLocation>
</comment>
<dbReference type="GO" id="GO:0005980">
    <property type="term" value="P:glycogen catabolic process"/>
    <property type="evidence" value="ECO:0007669"/>
    <property type="project" value="InterPro"/>
</dbReference>
<keyword evidence="10" id="KW-0808">Transferase</keyword>
<keyword evidence="14" id="KW-0326">Glycosidase</keyword>
<evidence type="ECO:0000256" key="3">
    <source>
        <dbReference type="ARBA" id="ARBA00003530"/>
    </source>
</evidence>
<evidence type="ECO:0000259" key="17">
    <source>
        <dbReference type="Pfam" id="PF06202"/>
    </source>
</evidence>
<dbReference type="GO" id="GO:0005737">
    <property type="term" value="C:cytoplasm"/>
    <property type="evidence" value="ECO:0007669"/>
    <property type="project" value="UniProtKB-SubCell"/>
</dbReference>